<organism evidence="1 2">
    <name type="scientific">Peronospora matthiolae</name>
    <dbReference type="NCBI Taxonomy" id="2874970"/>
    <lineage>
        <taxon>Eukaryota</taxon>
        <taxon>Sar</taxon>
        <taxon>Stramenopiles</taxon>
        <taxon>Oomycota</taxon>
        <taxon>Peronosporomycetes</taxon>
        <taxon>Peronosporales</taxon>
        <taxon>Peronosporaceae</taxon>
        <taxon>Peronospora</taxon>
    </lineage>
</organism>
<dbReference type="EMBL" id="CAKLBY020000153">
    <property type="protein sequence ID" value="CAK7929346.1"/>
    <property type="molecule type" value="Genomic_DNA"/>
</dbReference>
<dbReference type="AlphaFoldDB" id="A0AAV1U3S1"/>
<protein>
    <submittedName>
        <fullName evidence="1">Uncharacterized protein</fullName>
    </submittedName>
</protein>
<proteinExistence type="predicted"/>
<reference evidence="1" key="1">
    <citation type="submission" date="2024-01" db="EMBL/GenBank/DDBJ databases">
        <authorList>
            <person name="Webb A."/>
        </authorList>
    </citation>
    <scope>NUCLEOTIDE SEQUENCE</scope>
    <source>
        <strain evidence="1">Pm1</strain>
    </source>
</reference>
<sequence>MWQTSSIALSVRQHDRKRNDFVIHALEITPSAQSYKDSEKRALRSSRAAVTAAAATTPHLDIRTCNMYNNVGHIAHVCLSKAKNVRHKETPRWALAGLIAVCLTEED</sequence>
<evidence type="ECO:0000313" key="1">
    <source>
        <dbReference type="EMBL" id="CAK7929346.1"/>
    </source>
</evidence>
<name>A0AAV1U3S1_9STRA</name>
<accession>A0AAV1U3S1</accession>
<gene>
    <name evidence="1" type="ORF">PM001_LOCUS14496</name>
</gene>
<evidence type="ECO:0000313" key="2">
    <source>
        <dbReference type="Proteomes" id="UP001162060"/>
    </source>
</evidence>
<dbReference type="Proteomes" id="UP001162060">
    <property type="component" value="Unassembled WGS sequence"/>
</dbReference>
<comment type="caution">
    <text evidence="1">The sequence shown here is derived from an EMBL/GenBank/DDBJ whole genome shotgun (WGS) entry which is preliminary data.</text>
</comment>